<keyword evidence="6" id="KW-1185">Reference proteome</keyword>
<dbReference type="PROSITE" id="PS50932">
    <property type="entry name" value="HTH_LACI_2"/>
    <property type="match status" value="1"/>
</dbReference>
<name>A0A2P8D2B0_9ACTN</name>
<dbReference type="InterPro" id="IPR010982">
    <property type="entry name" value="Lambda_DNA-bd_dom_sf"/>
</dbReference>
<evidence type="ECO:0000259" key="4">
    <source>
        <dbReference type="PROSITE" id="PS50932"/>
    </source>
</evidence>
<keyword evidence="1" id="KW-0805">Transcription regulation</keyword>
<dbReference type="SUPFAM" id="SSF47413">
    <property type="entry name" value="lambda repressor-like DNA-binding domains"/>
    <property type="match status" value="1"/>
</dbReference>
<reference evidence="5 6" key="1">
    <citation type="submission" date="2018-03" db="EMBL/GenBank/DDBJ databases">
        <title>Genomic Encyclopedia of Archaeal and Bacterial Type Strains, Phase II (KMG-II): from individual species to whole genera.</title>
        <authorList>
            <person name="Goeker M."/>
        </authorList>
    </citation>
    <scope>NUCLEOTIDE SEQUENCE [LARGE SCALE GENOMIC DNA]</scope>
    <source>
        <strain evidence="5 6">DSM 45312</strain>
    </source>
</reference>
<sequence>MATAGNGRDPVMADVARVAGVSHQTVSRVLNGLPNVKPATHERVVAAIEELGYHRNSSARALATRRSQVLGVVAFDTTLYGPASTLLGIERAARQAGYFVSIVSLTAITRETIREALDYLAEQSVEGCIVIAPKRAAVEALTGLRGPRPLVAVEGGVAPDLPVVCVDQAAGAHQITRHLLDLGHRTVWHVAGPRDWLEAESRVAGWRGALEEAGAAVPEYAHGDWSPRSGYEIGRTLAARPDITAVFVANDQMALGVLRAMGEAGRRVPADVSVAGFDDVPEAEFFSPPLTTVYQDFGEVGRRGISVLLRLLDGAAEPAAHAPIEVVPTRLVLRSSTAQAPDPT</sequence>
<gene>
    <name evidence="5" type="ORF">CLV63_12078</name>
</gene>
<organism evidence="5 6">
    <name type="scientific">Murinocardiopsis flavida</name>
    <dbReference type="NCBI Taxonomy" id="645275"/>
    <lineage>
        <taxon>Bacteria</taxon>
        <taxon>Bacillati</taxon>
        <taxon>Actinomycetota</taxon>
        <taxon>Actinomycetes</taxon>
        <taxon>Streptosporangiales</taxon>
        <taxon>Nocardiopsidaceae</taxon>
        <taxon>Murinocardiopsis</taxon>
    </lineage>
</organism>
<dbReference type="InterPro" id="IPR000843">
    <property type="entry name" value="HTH_LacI"/>
</dbReference>
<dbReference type="Gene3D" id="1.10.260.40">
    <property type="entry name" value="lambda repressor-like DNA-binding domains"/>
    <property type="match status" value="1"/>
</dbReference>
<dbReference type="PANTHER" id="PTHR30146">
    <property type="entry name" value="LACI-RELATED TRANSCRIPTIONAL REPRESSOR"/>
    <property type="match status" value="1"/>
</dbReference>
<dbReference type="Gene3D" id="3.40.50.2300">
    <property type="match status" value="2"/>
</dbReference>
<dbReference type="Pfam" id="PF00356">
    <property type="entry name" value="LacI"/>
    <property type="match status" value="1"/>
</dbReference>
<dbReference type="Proteomes" id="UP000240542">
    <property type="component" value="Unassembled WGS sequence"/>
</dbReference>
<feature type="domain" description="HTH lacI-type" evidence="4">
    <location>
        <begin position="10"/>
        <end position="64"/>
    </location>
</feature>
<evidence type="ECO:0000256" key="1">
    <source>
        <dbReference type="ARBA" id="ARBA00023015"/>
    </source>
</evidence>
<comment type="caution">
    <text evidence="5">The sequence shown here is derived from an EMBL/GenBank/DDBJ whole genome shotgun (WGS) entry which is preliminary data.</text>
</comment>
<protein>
    <submittedName>
        <fullName evidence="5">LacI family transcriptional regulator</fullName>
    </submittedName>
</protein>
<dbReference type="Pfam" id="PF13377">
    <property type="entry name" value="Peripla_BP_3"/>
    <property type="match status" value="1"/>
</dbReference>
<dbReference type="PANTHER" id="PTHR30146:SF109">
    <property type="entry name" value="HTH-TYPE TRANSCRIPTIONAL REGULATOR GALS"/>
    <property type="match status" value="1"/>
</dbReference>
<dbReference type="EMBL" id="PYGA01000020">
    <property type="protein sequence ID" value="PSK91352.1"/>
    <property type="molecule type" value="Genomic_DNA"/>
</dbReference>
<dbReference type="PROSITE" id="PS00356">
    <property type="entry name" value="HTH_LACI_1"/>
    <property type="match status" value="1"/>
</dbReference>
<dbReference type="AlphaFoldDB" id="A0A2P8D2B0"/>
<dbReference type="InterPro" id="IPR028082">
    <property type="entry name" value="Peripla_BP_I"/>
</dbReference>
<dbReference type="InterPro" id="IPR046335">
    <property type="entry name" value="LacI/GalR-like_sensor"/>
</dbReference>
<dbReference type="CDD" id="cd01574">
    <property type="entry name" value="PBP1_LacI"/>
    <property type="match status" value="1"/>
</dbReference>
<keyword evidence="3" id="KW-0804">Transcription</keyword>
<dbReference type="SUPFAM" id="SSF53822">
    <property type="entry name" value="Periplasmic binding protein-like I"/>
    <property type="match status" value="1"/>
</dbReference>
<evidence type="ECO:0000313" key="5">
    <source>
        <dbReference type="EMBL" id="PSK91352.1"/>
    </source>
</evidence>
<dbReference type="CDD" id="cd01392">
    <property type="entry name" value="HTH_LacI"/>
    <property type="match status" value="1"/>
</dbReference>
<keyword evidence="2" id="KW-0238">DNA-binding</keyword>
<evidence type="ECO:0000256" key="3">
    <source>
        <dbReference type="ARBA" id="ARBA00023163"/>
    </source>
</evidence>
<accession>A0A2P8D2B0</accession>
<evidence type="ECO:0000313" key="6">
    <source>
        <dbReference type="Proteomes" id="UP000240542"/>
    </source>
</evidence>
<dbReference type="SMART" id="SM00354">
    <property type="entry name" value="HTH_LACI"/>
    <property type="match status" value="1"/>
</dbReference>
<proteinExistence type="predicted"/>
<dbReference type="GO" id="GO:0000976">
    <property type="term" value="F:transcription cis-regulatory region binding"/>
    <property type="evidence" value="ECO:0007669"/>
    <property type="project" value="TreeGrafter"/>
</dbReference>
<evidence type="ECO:0000256" key="2">
    <source>
        <dbReference type="ARBA" id="ARBA00023125"/>
    </source>
</evidence>
<dbReference type="GO" id="GO:0003700">
    <property type="term" value="F:DNA-binding transcription factor activity"/>
    <property type="evidence" value="ECO:0007669"/>
    <property type="project" value="TreeGrafter"/>
</dbReference>